<evidence type="ECO:0000256" key="2">
    <source>
        <dbReference type="ARBA" id="ARBA00023008"/>
    </source>
</evidence>
<feature type="signal peptide" evidence="3">
    <location>
        <begin position="1"/>
        <end position="33"/>
    </location>
</feature>
<dbReference type="SUPFAM" id="SSF49503">
    <property type="entry name" value="Cupredoxins"/>
    <property type="match status" value="1"/>
</dbReference>
<evidence type="ECO:0000256" key="3">
    <source>
        <dbReference type="SAM" id="SignalP"/>
    </source>
</evidence>
<protein>
    <submittedName>
        <fullName evidence="5">Plastocyanin/azurin family copper-binding protein</fullName>
    </submittedName>
</protein>
<dbReference type="EMBL" id="CP098502">
    <property type="protein sequence ID" value="UTI63703.1"/>
    <property type="molecule type" value="Genomic_DNA"/>
</dbReference>
<evidence type="ECO:0000256" key="1">
    <source>
        <dbReference type="ARBA" id="ARBA00022723"/>
    </source>
</evidence>
<dbReference type="RefSeq" id="WP_254570427.1">
    <property type="nucleotide sequence ID" value="NZ_CP098502.1"/>
</dbReference>
<dbReference type="Gene3D" id="2.60.40.420">
    <property type="entry name" value="Cupredoxins - blue copper proteins"/>
    <property type="match status" value="1"/>
</dbReference>
<keyword evidence="3" id="KW-0732">Signal</keyword>
<evidence type="ECO:0000313" key="6">
    <source>
        <dbReference type="Proteomes" id="UP001056035"/>
    </source>
</evidence>
<name>A0ABY5DR23_9ACTN</name>
<accession>A0ABY5DR23</accession>
<organism evidence="5 6">
    <name type="scientific">Paraconexibacter antarcticus</name>
    <dbReference type="NCBI Taxonomy" id="2949664"/>
    <lineage>
        <taxon>Bacteria</taxon>
        <taxon>Bacillati</taxon>
        <taxon>Actinomycetota</taxon>
        <taxon>Thermoleophilia</taxon>
        <taxon>Solirubrobacterales</taxon>
        <taxon>Paraconexibacteraceae</taxon>
        <taxon>Paraconexibacter</taxon>
    </lineage>
</organism>
<keyword evidence="1" id="KW-0479">Metal-binding</keyword>
<feature type="chain" id="PRO_5046565030" evidence="3">
    <location>
        <begin position="34"/>
        <end position="131"/>
    </location>
</feature>
<sequence>MPISFRPAPTGAVLAALVLGGGGAALVAGPATATTSSTVHLKANPSGKLRFTTTRLTAKAGRVTVKMLNPAGSGLPHGIAVEGHGVDRDGRIVTSGHTSTVTVTLKRGTYEFYCPVKGHKAAGMVGKLVVR</sequence>
<reference evidence="5 6" key="1">
    <citation type="submission" date="2022-06" db="EMBL/GenBank/DDBJ databases">
        <title>Paraconexibacter antarcticus.</title>
        <authorList>
            <person name="Kim C.S."/>
        </authorList>
    </citation>
    <scope>NUCLEOTIDE SEQUENCE [LARGE SCALE GENOMIC DNA]</scope>
    <source>
        <strain evidence="5 6">02-257</strain>
    </source>
</reference>
<keyword evidence="2" id="KW-0186">Copper</keyword>
<dbReference type="InterPro" id="IPR000923">
    <property type="entry name" value="BlueCu_1"/>
</dbReference>
<proteinExistence type="predicted"/>
<gene>
    <name evidence="5" type="ORF">NBH00_20460</name>
</gene>
<dbReference type="Proteomes" id="UP001056035">
    <property type="component" value="Chromosome"/>
</dbReference>
<keyword evidence="6" id="KW-1185">Reference proteome</keyword>
<dbReference type="InterPro" id="IPR008972">
    <property type="entry name" value="Cupredoxin"/>
</dbReference>
<evidence type="ECO:0000313" key="5">
    <source>
        <dbReference type="EMBL" id="UTI63703.1"/>
    </source>
</evidence>
<dbReference type="Pfam" id="PF00127">
    <property type="entry name" value="Copper-bind"/>
    <property type="match status" value="1"/>
</dbReference>
<feature type="domain" description="Blue (type 1) copper" evidence="4">
    <location>
        <begin position="45"/>
        <end position="130"/>
    </location>
</feature>
<evidence type="ECO:0000259" key="4">
    <source>
        <dbReference type="Pfam" id="PF00127"/>
    </source>
</evidence>